<evidence type="ECO:0000256" key="12">
    <source>
        <dbReference type="ARBA" id="ARBA00023224"/>
    </source>
</evidence>
<evidence type="ECO:0000256" key="18">
    <source>
        <dbReference type="ARBA" id="ARBA00082077"/>
    </source>
</evidence>
<evidence type="ECO:0000313" key="22">
    <source>
        <dbReference type="EMBL" id="MBN3321215.1"/>
    </source>
</evidence>
<evidence type="ECO:0000256" key="7">
    <source>
        <dbReference type="ARBA" id="ARBA00023136"/>
    </source>
</evidence>
<keyword evidence="7 20" id="KW-0472">Membrane</keyword>
<name>A0A8J7NX72_ATRSP</name>
<evidence type="ECO:0000256" key="6">
    <source>
        <dbReference type="ARBA" id="ARBA00023040"/>
    </source>
</evidence>
<dbReference type="InterPro" id="IPR000276">
    <property type="entry name" value="GPCR_Rhodpsn"/>
</dbReference>
<evidence type="ECO:0000313" key="23">
    <source>
        <dbReference type="Proteomes" id="UP000736164"/>
    </source>
</evidence>
<dbReference type="Pfam" id="PF00001">
    <property type="entry name" value="7tm_1"/>
    <property type="match status" value="1"/>
</dbReference>
<dbReference type="GO" id="GO:0007601">
    <property type="term" value="P:visual perception"/>
    <property type="evidence" value="ECO:0007669"/>
    <property type="project" value="UniProtKB-KW"/>
</dbReference>
<dbReference type="Gene3D" id="1.20.1070.10">
    <property type="entry name" value="Rhodopsin 7-helix transmembrane proteins"/>
    <property type="match status" value="1"/>
</dbReference>
<evidence type="ECO:0000259" key="21">
    <source>
        <dbReference type="PROSITE" id="PS50262"/>
    </source>
</evidence>
<keyword evidence="4 20" id="KW-0812">Transmembrane</keyword>
<keyword evidence="8" id="KW-0564">Palmitate</keyword>
<evidence type="ECO:0000256" key="14">
    <source>
        <dbReference type="ARBA" id="ARBA00023305"/>
    </source>
</evidence>
<evidence type="ECO:0000256" key="17">
    <source>
        <dbReference type="ARBA" id="ARBA00078374"/>
    </source>
</evidence>
<evidence type="ECO:0000256" key="9">
    <source>
        <dbReference type="ARBA" id="ARBA00023157"/>
    </source>
</evidence>
<dbReference type="GO" id="GO:0005502">
    <property type="term" value="F:11-cis retinal binding"/>
    <property type="evidence" value="ECO:0007669"/>
    <property type="project" value="UniProtKB-ARBA"/>
</dbReference>
<keyword evidence="3" id="KW-0716">Sensory transduction</keyword>
<keyword evidence="12" id="KW-0807">Transducer</keyword>
<dbReference type="InterPro" id="IPR050125">
    <property type="entry name" value="GPCR_opsins"/>
</dbReference>
<feature type="non-terminal residue" evidence="22">
    <location>
        <position position="1"/>
    </location>
</feature>
<feature type="transmembrane region" description="Helical" evidence="20">
    <location>
        <begin position="31"/>
        <end position="53"/>
    </location>
</feature>
<evidence type="ECO:0000256" key="13">
    <source>
        <dbReference type="ARBA" id="ARBA00023288"/>
    </source>
</evidence>
<dbReference type="SUPFAM" id="SSF81321">
    <property type="entry name" value="Family A G protein-coupled receptor-like"/>
    <property type="match status" value="1"/>
</dbReference>
<feature type="transmembrane region" description="Helical" evidence="20">
    <location>
        <begin position="65"/>
        <end position="86"/>
    </location>
</feature>
<feature type="transmembrane region" description="Helical" evidence="20">
    <location>
        <begin position="193"/>
        <end position="217"/>
    </location>
</feature>
<dbReference type="PANTHER" id="PTHR24240">
    <property type="entry name" value="OPSIN"/>
    <property type="match status" value="1"/>
</dbReference>
<feature type="transmembrane region" description="Helical" evidence="20">
    <location>
        <begin position="248"/>
        <end position="272"/>
    </location>
</feature>
<dbReference type="FunFam" id="1.20.1070.10:FF:000104">
    <property type="entry name" value="Opsin 5"/>
    <property type="match status" value="1"/>
</dbReference>
<keyword evidence="9" id="KW-1015">Disulfide bond</keyword>
<organism evidence="22 23">
    <name type="scientific">Atractosteus spatula</name>
    <name type="common">Alligator gar</name>
    <name type="synonym">Lepisosteus spatula</name>
    <dbReference type="NCBI Taxonomy" id="7917"/>
    <lineage>
        <taxon>Eukaryota</taxon>
        <taxon>Metazoa</taxon>
        <taxon>Chordata</taxon>
        <taxon>Craniata</taxon>
        <taxon>Vertebrata</taxon>
        <taxon>Euteleostomi</taxon>
        <taxon>Actinopterygii</taxon>
        <taxon>Neopterygii</taxon>
        <taxon>Holostei</taxon>
        <taxon>Semionotiformes</taxon>
        <taxon>Lepisosteidae</taxon>
        <taxon>Atractosteus</taxon>
    </lineage>
</organism>
<evidence type="ECO:0000256" key="11">
    <source>
        <dbReference type="ARBA" id="ARBA00023180"/>
    </source>
</evidence>
<feature type="non-terminal residue" evidence="22">
    <location>
        <position position="353"/>
    </location>
</feature>
<dbReference type="PROSITE" id="PS50262">
    <property type="entry name" value="G_PROTEIN_RECEP_F1_2"/>
    <property type="match status" value="1"/>
</dbReference>
<reference evidence="22" key="1">
    <citation type="journal article" date="2021" name="Cell">
        <title>Tracing the genetic footprints of vertebrate landing in non-teleost ray-finned fishes.</title>
        <authorList>
            <person name="Bi X."/>
            <person name="Wang K."/>
            <person name="Yang L."/>
            <person name="Pan H."/>
            <person name="Jiang H."/>
            <person name="Wei Q."/>
            <person name="Fang M."/>
            <person name="Yu H."/>
            <person name="Zhu C."/>
            <person name="Cai Y."/>
            <person name="He Y."/>
            <person name="Gan X."/>
            <person name="Zeng H."/>
            <person name="Yu D."/>
            <person name="Zhu Y."/>
            <person name="Jiang H."/>
            <person name="Qiu Q."/>
            <person name="Yang H."/>
            <person name="Zhang Y.E."/>
            <person name="Wang W."/>
            <person name="Zhu M."/>
            <person name="He S."/>
            <person name="Zhang G."/>
        </authorList>
    </citation>
    <scope>NUCLEOTIDE SEQUENCE</scope>
    <source>
        <tissue evidence="22">Muscle</tissue>
    </source>
</reference>
<feature type="domain" description="G-protein coupled receptors family 1 profile" evidence="21">
    <location>
        <begin position="45"/>
        <end position="306"/>
    </location>
</feature>
<feature type="compositionally biased region" description="Basic and acidic residues" evidence="19">
    <location>
        <begin position="335"/>
        <end position="353"/>
    </location>
</feature>
<evidence type="ECO:0000256" key="10">
    <source>
        <dbReference type="ARBA" id="ARBA00023170"/>
    </source>
</evidence>
<keyword evidence="23" id="KW-1185">Reference proteome</keyword>
<evidence type="ECO:0000256" key="5">
    <source>
        <dbReference type="ARBA" id="ARBA00022989"/>
    </source>
</evidence>
<dbReference type="InterPro" id="IPR017452">
    <property type="entry name" value="GPCR_Rhodpsn_7TM"/>
</dbReference>
<keyword evidence="10" id="KW-0675">Receptor</keyword>
<dbReference type="GO" id="GO:0005886">
    <property type="term" value="C:plasma membrane"/>
    <property type="evidence" value="ECO:0007669"/>
    <property type="project" value="UniProtKB-SubCell"/>
</dbReference>
<keyword evidence="5 20" id="KW-1133">Transmembrane helix</keyword>
<comment type="caution">
    <text evidence="22">The sequence shown here is derived from an EMBL/GenBank/DDBJ whole genome shotgun (WGS) entry which is preliminary data.</text>
</comment>
<keyword evidence="6" id="KW-0297">G-protein coupled receptor</keyword>
<proteinExistence type="predicted"/>
<evidence type="ECO:0000256" key="2">
    <source>
        <dbReference type="ARBA" id="ARBA00022475"/>
    </source>
</evidence>
<evidence type="ECO:0000256" key="3">
    <source>
        <dbReference type="ARBA" id="ARBA00022606"/>
    </source>
</evidence>
<feature type="region of interest" description="Disordered" evidence="19">
    <location>
        <begin position="331"/>
        <end position="353"/>
    </location>
</feature>
<evidence type="ECO:0000256" key="20">
    <source>
        <dbReference type="SAM" id="Phobius"/>
    </source>
</evidence>
<sequence length="353" mass="38725">MPRDGNSSTEGALTLPHPFLSRLSPSTDVGIAVYLSLTGVLSVAGNGVVLTVFSRKRSHLRPQELMAMNLAVCDFGYSLLGAPFLISSSLAHSWMWGHAGCVWYGVQGFVFGIGSLITTALISLDRCLKICSIRYGQWVESRHIGLLIVGVWLYTVTWALLPVFGFGSYGPEPFGTSCTIDWWRMRFSRTDRLYVGLIMTLCFGLSTLTIAGSYLAILIQVRRSGRSLAAIPSSAVTHFSKEMRLTKITAVICSTFLLAWTPYVIVSLYSALGGIKGRSLSSLPPEVSVIPALLAKSHCVINPFIYQAMSKEFRADVSDLLLGGRRRRKRRIRSRGREGREESGSERAGGEEC</sequence>
<dbReference type="PRINTS" id="PR00237">
    <property type="entry name" value="GPCRRHODOPSN"/>
</dbReference>
<evidence type="ECO:0000256" key="4">
    <source>
        <dbReference type="ARBA" id="ARBA00022692"/>
    </source>
</evidence>
<evidence type="ECO:0000256" key="8">
    <source>
        <dbReference type="ARBA" id="ARBA00023139"/>
    </source>
</evidence>
<keyword evidence="2" id="KW-1003">Cell membrane</keyword>
<dbReference type="GO" id="GO:0007604">
    <property type="term" value="P:phototransduction, UV"/>
    <property type="evidence" value="ECO:0007669"/>
    <property type="project" value="UniProtKB-ARBA"/>
</dbReference>
<feature type="transmembrane region" description="Helical" evidence="20">
    <location>
        <begin position="144"/>
        <end position="164"/>
    </location>
</feature>
<keyword evidence="13" id="KW-0449">Lipoprotein</keyword>
<protein>
    <recommendedName>
        <fullName evidence="15">Opsin-5</fullName>
    </recommendedName>
    <alternativeName>
        <fullName evidence="18">G-protein coupled receptor 136</fullName>
    </alternativeName>
    <alternativeName>
        <fullName evidence="17">G-protein coupled receptor PGR12</fullName>
    </alternativeName>
    <alternativeName>
        <fullName evidence="16">Neuropsin</fullName>
    </alternativeName>
</protein>
<comment type="subcellular location">
    <subcellularLocation>
        <location evidence="1">Cell membrane</location>
        <topology evidence="1">Multi-pass membrane protein</topology>
    </subcellularLocation>
</comment>
<evidence type="ECO:0000256" key="16">
    <source>
        <dbReference type="ARBA" id="ARBA00076328"/>
    </source>
</evidence>
<keyword evidence="11" id="KW-0325">Glycoprotein</keyword>
<gene>
    <name evidence="22" type="primary">Opn5_0</name>
    <name evidence="22" type="ORF">GTO95_0012075</name>
</gene>
<keyword evidence="14" id="KW-0844">Vision</keyword>
<evidence type="ECO:0000256" key="15">
    <source>
        <dbReference type="ARBA" id="ARBA00072213"/>
    </source>
</evidence>
<evidence type="ECO:0000256" key="19">
    <source>
        <dbReference type="SAM" id="MobiDB-lite"/>
    </source>
</evidence>
<dbReference type="AlphaFoldDB" id="A0A8J7NX72"/>
<accession>A0A8J7NX72</accession>
<dbReference type="GO" id="GO:0004930">
    <property type="term" value="F:G protein-coupled receptor activity"/>
    <property type="evidence" value="ECO:0007669"/>
    <property type="project" value="UniProtKB-KW"/>
</dbReference>
<dbReference type="Proteomes" id="UP000736164">
    <property type="component" value="Unassembled WGS sequence"/>
</dbReference>
<evidence type="ECO:0000256" key="1">
    <source>
        <dbReference type="ARBA" id="ARBA00004651"/>
    </source>
</evidence>
<dbReference type="EMBL" id="JAAWVO010054204">
    <property type="protein sequence ID" value="MBN3321215.1"/>
    <property type="molecule type" value="Genomic_DNA"/>
</dbReference>
<feature type="transmembrane region" description="Helical" evidence="20">
    <location>
        <begin position="106"/>
        <end position="124"/>
    </location>
</feature>